<dbReference type="PANTHER" id="PTHR13914">
    <property type="entry name" value="PROLINE OXIDASE"/>
    <property type="match status" value="1"/>
</dbReference>
<evidence type="ECO:0000259" key="2">
    <source>
        <dbReference type="Pfam" id="PF01619"/>
    </source>
</evidence>
<sequence>MKTATQNHNLSFEDTSVAFAHQSDSKLRKTYLIFAMMNQNWLVKIGTFFIKLILKLGLPVKFLIKNTLFSQFCGGESIETCQKTIENLAKGKIGTILDYSVEGEDNEKDFDKTTEELVKTIKKASQQTTDIPFSVFKVSGIGSVELLEKVQEHEEELTAEDKAAFERVHNRVDRLCKLAAELNVKIFLDAEETWIQDVIDNVCYEMMKKYNVGGKTIVYNTYQLYRWESLDNLIKACDKGRAEGYTVGGKLVRGAYIEKERRRAAEMEYKSPIHITKEDTDVDFNKAVHYAIDNIDVLSICLGTHNEDSCLLCVKLMEENGIAKNDARIWFAQLLGMSDNISYNLANAGYNVAKYVPYGPVEAVMPYLFRRAEENSSIAGQSSREFLLVKKERERRMNKAS</sequence>
<reference evidence="3" key="1">
    <citation type="journal article" date="2014" name="Int. J. Syst. Evol. Microbiol.">
        <title>Complete genome sequence of Corynebacterium casei LMG S-19264T (=DSM 44701T), isolated from a smear-ripened cheese.</title>
        <authorList>
            <consortium name="US DOE Joint Genome Institute (JGI-PGF)"/>
            <person name="Walter F."/>
            <person name="Albersmeier A."/>
            <person name="Kalinowski J."/>
            <person name="Ruckert C."/>
        </authorList>
    </citation>
    <scope>NUCLEOTIDE SEQUENCE</scope>
    <source>
        <strain evidence="3">CGMCC 1.15958</strain>
    </source>
</reference>
<keyword evidence="4" id="KW-1185">Reference proteome</keyword>
<dbReference type="InterPro" id="IPR015659">
    <property type="entry name" value="Proline_oxidase"/>
</dbReference>
<dbReference type="GO" id="GO:0010133">
    <property type="term" value="P:L-proline catabolic process to L-glutamate"/>
    <property type="evidence" value="ECO:0007669"/>
    <property type="project" value="TreeGrafter"/>
</dbReference>
<organism evidence="3 4">
    <name type="scientific">Emticicia aquatilis</name>
    <dbReference type="NCBI Taxonomy" id="1537369"/>
    <lineage>
        <taxon>Bacteria</taxon>
        <taxon>Pseudomonadati</taxon>
        <taxon>Bacteroidota</taxon>
        <taxon>Cytophagia</taxon>
        <taxon>Cytophagales</taxon>
        <taxon>Leadbetterellaceae</taxon>
        <taxon>Emticicia</taxon>
    </lineage>
</organism>
<dbReference type="AlphaFoldDB" id="A0A916Z0K9"/>
<proteinExistence type="predicted"/>
<dbReference type="RefSeq" id="WP_188768303.1">
    <property type="nucleotide sequence ID" value="NZ_BMKK01000008.1"/>
</dbReference>
<keyword evidence="1" id="KW-0560">Oxidoreductase</keyword>
<feature type="domain" description="Proline dehydrogenase" evidence="2">
    <location>
        <begin position="81"/>
        <end position="383"/>
    </location>
</feature>
<dbReference type="InterPro" id="IPR029041">
    <property type="entry name" value="FAD-linked_oxidoreductase-like"/>
</dbReference>
<dbReference type="GO" id="GO:0071949">
    <property type="term" value="F:FAD binding"/>
    <property type="evidence" value="ECO:0007669"/>
    <property type="project" value="TreeGrafter"/>
</dbReference>
<dbReference type="Proteomes" id="UP000609064">
    <property type="component" value="Unassembled WGS sequence"/>
</dbReference>
<evidence type="ECO:0000313" key="4">
    <source>
        <dbReference type="Proteomes" id="UP000609064"/>
    </source>
</evidence>
<dbReference type="EMBL" id="BMKK01000008">
    <property type="protein sequence ID" value="GGD70247.1"/>
    <property type="molecule type" value="Genomic_DNA"/>
</dbReference>
<dbReference type="Pfam" id="PF01619">
    <property type="entry name" value="Pro_dh"/>
    <property type="match status" value="1"/>
</dbReference>
<comment type="caution">
    <text evidence="3">The sequence shown here is derived from an EMBL/GenBank/DDBJ whole genome shotgun (WGS) entry which is preliminary data.</text>
</comment>
<reference evidence="3" key="2">
    <citation type="submission" date="2020-09" db="EMBL/GenBank/DDBJ databases">
        <authorList>
            <person name="Sun Q."/>
            <person name="Zhou Y."/>
        </authorList>
    </citation>
    <scope>NUCLEOTIDE SEQUENCE</scope>
    <source>
        <strain evidence="3">CGMCC 1.15958</strain>
    </source>
</reference>
<name>A0A916Z0K9_9BACT</name>
<protein>
    <submittedName>
        <fullName evidence="3">Proline dehydrogenase</fullName>
    </submittedName>
</protein>
<dbReference type="SUPFAM" id="SSF51730">
    <property type="entry name" value="FAD-linked oxidoreductase"/>
    <property type="match status" value="1"/>
</dbReference>
<dbReference type="InterPro" id="IPR002872">
    <property type="entry name" value="Proline_DH_dom"/>
</dbReference>
<evidence type="ECO:0000313" key="3">
    <source>
        <dbReference type="EMBL" id="GGD70247.1"/>
    </source>
</evidence>
<dbReference type="GO" id="GO:0004657">
    <property type="term" value="F:proline dehydrogenase activity"/>
    <property type="evidence" value="ECO:0007669"/>
    <property type="project" value="InterPro"/>
</dbReference>
<gene>
    <name evidence="3" type="primary">putA</name>
    <name evidence="3" type="ORF">GCM10011514_37920</name>
</gene>
<evidence type="ECO:0000256" key="1">
    <source>
        <dbReference type="ARBA" id="ARBA00023002"/>
    </source>
</evidence>
<dbReference type="PANTHER" id="PTHR13914:SF0">
    <property type="entry name" value="PROLINE DEHYDROGENASE 1, MITOCHONDRIAL"/>
    <property type="match status" value="1"/>
</dbReference>
<dbReference type="Gene3D" id="3.20.20.220">
    <property type="match status" value="1"/>
</dbReference>
<accession>A0A916Z0K9</accession>